<evidence type="ECO:0000259" key="8">
    <source>
        <dbReference type="Pfam" id="PF21365"/>
    </source>
</evidence>
<dbReference type="SUPFAM" id="SSF51445">
    <property type="entry name" value="(Trans)glycosidases"/>
    <property type="match status" value="1"/>
</dbReference>
<dbReference type="GO" id="GO:0030246">
    <property type="term" value="F:carbohydrate binding"/>
    <property type="evidence" value="ECO:0007669"/>
    <property type="project" value="InterPro"/>
</dbReference>
<evidence type="ECO:0000259" key="5">
    <source>
        <dbReference type="Pfam" id="PF01055"/>
    </source>
</evidence>
<feature type="domain" description="Glycoside hydrolase family 31 N-terminal" evidence="6">
    <location>
        <begin position="25"/>
        <end position="193"/>
    </location>
</feature>
<dbReference type="CDD" id="cd14752">
    <property type="entry name" value="GH31_N"/>
    <property type="match status" value="1"/>
</dbReference>
<reference evidence="9 10" key="1">
    <citation type="submission" date="2016-03" db="EMBL/GenBank/DDBJ databases">
        <title>Acetic acid bacteria sequencing.</title>
        <authorList>
            <person name="Brandt J."/>
            <person name="Jakob F."/>
            <person name="Vogel R.F."/>
        </authorList>
    </citation>
    <scope>NUCLEOTIDE SEQUENCE [LARGE SCALE GENOMIC DNA]</scope>
    <source>
        <strain evidence="9 10">NBRC 101099</strain>
    </source>
</reference>
<dbReference type="InterPro" id="IPR013780">
    <property type="entry name" value="Glyco_hydro_b"/>
</dbReference>
<dbReference type="CDD" id="cd06604">
    <property type="entry name" value="GH31_glucosidase_II_MalA"/>
    <property type="match status" value="1"/>
</dbReference>
<evidence type="ECO:0000256" key="2">
    <source>
        <dbReference type="ARBA" id="ARBA00022801"/>
    </source>
</evidence>
<dbReference type="GO" id="GO:0004553">
    <property type="term" value="F:hydrolase activity, hydrolyzing O-glycosyl compounds"/>
    <property type="evidence" value="ECO:0007669"/>
    <property type="project" value="InterPro"/>
</dbReference>
<dbReference type="Pfam" id="PF01055">
    <property type="entry name" value="Glyco_hydro_31_2nd"/>
    <property type="match status" value="1"/>
</dbReference>
<gene>
    <name evidence="9" type="ORF">A0U93_11350</name>
</gene>
<dbReference type="PANTHER" id="PTHR22762:SF120">
    <property type="entry name" value="HETEROGLYCAN GLUCOSIDASE 1"/>
    <property type="match status" value="1"/>
</dbReference>
<evidence type="ECO:0000256" key="4">
    <source>
        <dbReference type="RuleBase" id="RU361185"/>
    </source>
</evidence>
<dbReference type="OrthoDB" id="176168at2"/>
<dbReference type="SUPFAM" id="SSF74650">
    <property type="entry name" value="Galactose mutarotase-like"/>
    <property type="match status" value="1"/>
</dbReference>
<dbReference type="AlphaFoldDB" id="A0A1U9KRK0"/>
<dbReference type="STRING" id="320497.A0U93_11350"/>
<evidence type="ECO:0000313" key="9">
    <source>
        <dbReference type="EMBL" id="AQS88436.1"/>
    </source>
</evidence>
<dbReference type="Pfam" id="PF17137">
    <property type="entry name" value="DUF5110"/>
    <property type="match status" value="1"/>
</dbReference>
<keyword evidence="3 4" id="KW-0326">Glycosidase</keyword>
<dbReference type="PANTHER" id="PTHR22762">
    <property type="entry name" value="ALPHA-GLUCOSIDASE"/>
    <property type="match status" value="1"/>
</dbReference>
<dbReference type="Gene3D" id="2.60.40.1760">
    <property type="entry name" value="glycosyl hydrolase (family 31)"/>
    <property type="match status" value="1"/>
</dbReference>
<dbReference type="Proteomes" id="UP000188604">
    <property type="component" value="Chromosome"/>
</dbReference>
<dbReference type="InterPro" id="IPR025887">
    <property type="entry name" value="Glyco_hydro_31_N_dom"/>
</dbReference>
<protein>
    <recommendedName>
        <fullName evidence="11">Alpha-glucosidase</fullName>
    </recommendedName>
</protein>
<dbReference type="InterPro" id="IPR017853">
    <property type="entry name" value="GH"/>
</dbReference>
<feature type="domain" description="Glycosyl hydrolase family 31 C-terminal" evidence="8">
    <location>
        <begin position="577"/>
        <end position="691"/>
    </location>
</feature>
<name>A0A1U9KRK0_9PROT</name>
<accession>A0A1U9KRK0</accession>
<dbReference type="InterPro" id="IPR011013">
    <property type="entry name" value="Gal_mutarotase_sf_dom"/>
</dbReference>
<dbReference type="InterPro" id="IPR030458">
    <property type="entry name" value="Glyco_hydro_31_AS"/>
</dbReference>
<dbReference type="SUPFAM" id="SSF51011">
    <property type="entry name" value="Glycosyl hydrolase domain"/>
    <property type="match status" value="1"/>
</dbReference>
<sequence>MPMDRFDIVQSLPNGLVLRADETVIAITALRPDIWRVRIGRHGELPEDASWAVREPARHHDCDISAVRDDDALVTLRTSQSVARVSLASGALEFIDAQEREILADAMDSPFETGRQGFVLNKTLGPNVHIFGLGDKPTQLDHRQQSFSQWNTDSYAFHEGQNPLYKDIPFFMGFDAGRAFGMLLDNTWRKFFDFGVSDPAVIRCGALGGDIDYYVLTGPTPKDVVTAYHWLTGPPPLPPKWALGYQQSRYSYETEDEVRTLALHLRENNIPSDVIWLDLHALDRRRSFTIDDNAFPTFRKMIDDLHVMAFKVVLIADLHIARVTDEPYAPYRLGLEQNAFVHTADGTLYVDEAWGGPSVFPDFADARARAYWAHLFQEPYGTLGVDGIWNDMNEPAIFNDLGTFIPEVRHRIDAPGFTPRNASHAEIHNVYGMLNARATREGLLNIAPDRRPFVMMRASYAGGHRYGVTWTGDNVATWQHLRLSTPMLLSLGLSGFSFAGANLGGFVGSSNPDLLTRWLQVGMFNPIADNHADLGTRPQEPWVDGPDHLRIRREAIAERYRLLPYLYTLAEETSRTGMPMMRPMFLEFPSASGGEVLDRQTPSQFMLGAALLIAPPPYGEIPGEYEVTLPPGGWYDFRTGYRVETDRRAKITGNSGTVTELANSPAHQSHLVTITPVADRIPVYARAGAIIPHHDTISFTSETPSGPLRLAIYAADQCDGDVYDDDGESFGYRNGDFLRQHFTARFEANGRFIVTLGQRAGNRRPWWTSIEITIHGLGSFERLAEDRPCQFDPHRRTLTFNVAADIEETTIIGYGLRQKSSP</sequence>
<evidence type="ECO:0000259" key="6">
    <source>
        <dbReference type="Pfam" id="PF13802"/>
    </source>
</evidence>
<feature type="domain" description="DUF5110" evidence="7">
    <location>
        <begin position="707"/>
        <end position="776"/>
    </location>
</feature>
<evidence type="ECO:0000313" key="10">
    <source>
        <dbReference type="Proteomes" id="UP000188604"/>
    </source>
</evidence>
<dbReference type="InterPro" id="IPR033403">
    <property type="entry name" value="DUF5110"/>
</dbReference>
<dbReference type="Gene3D" id="2.60.40.1180">
    <property type="entry name" value="Golgi alpha-mannosidase II"/>
    <property type="match status" value="2"/>
</dbReference>
<dbReference type="Pfam" id="PF21365">
    <property type="entry name" value="Glyco_hydro_31_3rd"/>
    <property type="match status" value="1"/>
</dbReference>
<evidence type="ECO:0008006" key="11">
    <source>
        <dbReference type="Google" id="ProtNLM"/>
    </source>
</evidence>
<keyword evidence="10" id="KW-1185">Reference proteome</keyword>
<feature type="domain" description="Glycoside hydrolase family 31 TIM barrel" evidence="5">
    <location>
        <begin position="235"/>
        <end position="569"/>
    </location>
</feature>
<dbReference type="EMBL" id="CP014691">
    <property type="protein sequence ID" value="AQS88436.1"/>
    <property type="molecule type" value="Genomic_DNA"/>
</dbReference>
<evidence type="ECO:0000256" key="3">
    <source>
        <dbReference type="ARBA" id="ARBA00023295"/>
    </source>
</evidence>
<dbReference type="InterPro" id="IPR048395">
    <property type="entry name" value="Glyco_hydro_31_C"/>
</dbReference>
<comment type="similarity">
    <text evidence="1 4">Belongs to the glycosyl hydrolase 31 family.</text>
</comment>
<evidence type="ECO:0000259" key="7">
    <source>
        <dbReference type="Pfam" id="PF17137"/>
    </source>
</evidence>
<dbReference type="PROSITE" id="PS00129">
    <property type="entry name" value="GLYCOSYL_HYDROL_F31_1"/>
    <property type="match status" value="1"/>
</dbReference>
<dbReference type="Pfam" id="PF13802">
    <property type="entry name" value="Gal_mutarotas_2"/>
    <property type="match status" value="1"/>
</dbReference>
<dbReference type="KEGG" id="nch:A0U93_11350"/>
<dbReference type="Gene3D" id="3.20.20.80">
    <property type="entry name" value="Glycosidases"/>
    <property type="match status" value="1"/>
</dbReference>
<proteinExistence type="inferred from homology"/>
<evidence type="ECO:0000256" key="1">
    <source>
        <dbReference type="ARBA" id="ARBA00007806"/>
    </source>
</evidence>
<keyword evidence="2 4" id="KW-0378">Hydrolase</keyword>
<organism evidence="9 10">
    <name type="scientific">Neoasaia chiangmaiensis</name>
    <dbReference type="NCBI Taxonomy" id="320497"/>
    <lineage>
        <taxon>Bacteria</taxon>
        <taxon>Pseudomonadati</taxon>
        <taxon>Pseudomonadota</taxon>
        <taxon>Alphaproteobacteria</taxon>
        <taxon>Acetobacterales</taxon>
        <taxon>Acetobacteraceae</taxon>
        <taxon>Neoasaia</taxon>
    </lineage>
</organism>
<dbReference type="InterPro" id="IPR000322">
    <property type="entry name" value="Glyco_hydro_31_TIM"/>
</dbReference>
<dbReference type="GO" id="GO:0005975">
    <property type="term" value="P:carbohydrate metabolic process"/>
    <property type="evidence" value="ECO:0007669"/>
    <property type="project" value="InterPro"/>
</dbReference>